<dbReference type="Gene3D" id="2.40.128.110">
    <property type="entry name" value="Lipid/polyisoprenoid-binding, YceI-like"/>
    <property type="match status" value="1"/>
</dbReference>
<comment type="similarity">
    <text evidence="1">Belongs to the UPF0312 family.</text>
</comment>
<evidence type="ECO:0000313" key="3">
    <source>
        <dbReference type="EMBL" id="TKI55234.1"/>
    </source>
</evidence>
<dbReference type="PANTHER" id="PTHR34406:SF1">
    <property type="entry name" value="PROTEIN YCEI"/>
    <property type="match status" value="1"/>
</dbReference>
<evidence type="ECO:0000313" key="4">
    <source>
        <dbReference type="Proteomes" id="UP000307841"/>
    </source>
</evidence>
<reference evidence="3 4" key="1">
    <citation type="submission" date="2019-04" db="EMBL/GenBank/DDBJ databases">
        <title>Whole genome sequencing of Brevibacillus sp. TGS2-1.</title>
        <authorList>
            <person name="Choi A."/>
        </authorList>
    </citation>
    <scope>NUCLEOTIDE SEQUENCE [LARGE SCALE GENOMIC DNA]</scope>
    <source>
        <strain evidence="3 4">TGS2-1</strain>
    </source>
</reference>
<dbReference type="OrthoDB" id="9811006at2"/>
<accession>A0A4U2Y517</accession>
<dbReference type="InterPro" id="IPR007372">
    <property type="entry name" value="Lipid/polyisoprenoid-bd_YceI"/>
</dbReference>
<organism evidence="3 4">
    <name type="scientific">Brevibacillus antibioticus</name>
    <dbReference type="NCBI Taxonomy" id="2570228"/>
    <lineage>
        <taxon>Bacteria</taxon>
        <taxon>Bacillati</taxon>
        <taxon>Bacillota</taxon>
        <taxon>Bacilli</taxon>
        <taxon>Bacillales</taxon>
        <taxon>Paenibacillaceae</taxon>
        <taxon>Brevibacillus</taxon>
    </lineage>
</organism>
<dbReference type="AlphaFoldDB" id="A0A4U2Y517"/>
<dbReference type="EMBL" id="SZNK01000001">
    <property type="protein sequence ID" value="TKI55234.1"/>
    <property type="molecule type" value="Genomic_DNA"/>
</dbReference>
<dbReference type="Pfam" id="PF04264">
    <property type="entry name" value="YceI"/>
    <property type="match status" value="1"/>
</dbReference>
<proteinExistence type="inferred from homology"/>
<name>A0A4U2Y517_9BACL</name>
<dbReference type="Proteomes" id="UP000307841">
    <property type="component" value="Unassembled WGS sequence"/>
</dbReference>
<dbReference type="SUPFAM" id="SSF101874">
    <property type="entry name" value="YceI-like"/>
    <property type="match status" value="1"/>
</dbReference>
<sequence length="178" mass="19723">MTNNKWNLDTAHSSVDFKIRHMMVSKVKGTFRTFEATIDADLEDLTTATIEFSVDVNSVDTRNEDRDNHLRSGDFFDVEHFPKMTFKSTKITKKSPGEYEVTGDLTIRGTTKPETFLVSYEGSGKDPWGNEKVGFEASGSISRSEYGLTWNAALETGGVLVADQVQISLDIQAAKQGA</sequence>
<evidence type="ECO:0000256" key="1">
    <source>
        <dbReference type="ARBA" id="ARBA00008812"/>
    </source>
</evidence>
<dbReference type="SMART" id="SM00867">
    <property type="entry name" value="YceI"/>
    <property type="match status" value="1"/>
</dbReference>
<gene>
    <name evidence="3" type="ORF">E8L90_07115</name>
</gene>
<dbReference type="PANTHER" id="PTHR34406">
    <property type="entry name" value="PROTEIN YCEI"/>
    <property type="match status" value="1"/>
</dbReference>
<feature type="domain" description="Lipid/polyisoprenoid-binding YceI-like" evidence="2">
    <location>
        <begin position="5"/>
        <end position="174"/>
    </location>
</feature>
<dbReference type="InterPro" id="IPR036761">
    <property type="entry name" value="TTHA0802/YceI-like_sf"/>
</dbReference>
<protein>
    <submittedName>
        <fullName evidence="3">YceI family protein</fullName>
    </submittedName>
</protein>
<comment type="caution">
    <text evidence="3">The sequence shown here is derived from an EMBL/GenBank/DDBJ whole genome shotgun (WGS) entry which is preliminary data.</text>
</comment>
<dbReference type="RefSeq" id="WP_137028606.1">
    <property type="nucleotide sequence ID" value="NZ_SZNK01000001.1"/>
</dbReference>
<keyword evidence="4" id="KW-1185">Reference proteome</keyword>
<evidence type="ECO:0000259" key="2">
    <source>
        <dbReference type="SMART" id="SM00867"/>
    </source>
</evidence>